<comment type="caution">
    <text evidence="1">The sequence shown here is derived from an EMBL/GenBank/DDBJ whole genome shotgun (WGS) entry which is preliminary data.</text>
</comment>
<sequence length="74" mass="8241">MPSIDISLSLSVEQCREYYAGEAQVVHARSMDGRRVQFPARALHRVVGPQGVHGIYRLTFNPSGRFESLIRVAG</sequence>
<keyword evidence="2" id="KW-1185">Reference proteome</keyword>
<dbReference type="InterPro" id="IPR021363">
    <property type="entry name" value="DUF2835"/>
</dbReference>
<dbReference type="AlphaFoldDB" id="A0AA42CU96"/>
<evidence type="ECO:0000313" key="1">
    <source>
        <dbReference type="EMBL" id="MCX2524452.1"/>
    </source>
</evidence>
<dbReference type="RefSeq" id="WP_250935498.1">
    <property type="nucleotide sequence ID" value="NZ_JAMLJK010000001.1"/>
</dbReference>
<name>A0AA42CU96_9GAMM</name>
<protein>
    <submittedName>
        <fullName evidence="1">DUF2835 family protein</fullName>
    </submittedName>
</protein>
<organism evidence="1 2">
    <name type="scientific">Larsenimonas rhizosphaerae</name>
    <dbReference type="NCBI Taxonomy" id="2944682"/>
    <lineage>
        <taxon>Bacteria</taxon>
        <taxon>Pseudomonadati</taxon>
        <taxon>Pseudomonadota</taxon>
        <taxon>Gammaproteobacteria</taxon>
        <taxon>Oceanospirillales</taxon>
        <taxon>Halomonadaceae</taxon>
        <taxon>Larsenimonas</taxon>
    </lineage>
</organism>
<proteinExistence type="predicted"/>
<dbReference type="Proteomes" id="UP001165678">
    <property type="component" value="Unassembled WGS sequence"/>
</dbReference>
<dbReference type="EMBL" id="JAPIVE010000002">
    <property type="protein sequence ID" value="MCX2524452.1"/>
    <property type="molecule type" value="Genomic_DNA"/>
</dbReference>
<evidence type="ECO:0000313" key="2">
    <source>
        <dbReference type="Proteomes" id="UP001165678"/>
    </source>
</evidence>
<reference evidence="1" key="1">
    <citation type="submission" date="2022-11" db="EMBL/GenBank/DDBJ databases">
        <title>Larsenimonas rhizosphaerae sp. nov., isolated from a tidal mudflat.</title>
        <authorList>
            <person name="Lee S.D."/>
            <person name="Kim I.S."/>
        </authorList>
    </citation>
    <scope>NUCLEOTIDE SEQUENCE</scope>
    <source>
        <strain evidence="1">GH2-1</strain>
    </source>
</reference>
<accession>A0AA42CU96</accession>
<dbReference type="Pfam" id="PF11197">
    <property type="entry name" value="DUF2835"/>
    <property type="match status" value="1"/>
</dbReference>
<gene>
    <name evidence="1" type="ORF">OQ287_09375</name>
</gene>